<evidence type="ECO:0000313" key="3">
    <source>
        <dbReference type="Proteomes" id="UP001225596"/>
    </source>
</evidence>
<evidence type="ECO:0000313" key="2">
    <source>
        <dbReference type="EMBL" id="MDQ9170368.1"/>
    </source>
</evidence>
<name>A0ABU1BMZ6_9BURK</name>
<dbReference type="SUPFAM" id="SSF53328">
    <property type="entry name" value="Formyltransferase"/>
    <property type="match status" value="1"/>
</dbReference>
<dbReference type="InterPro" id="IPR002376">
    <property type="entry name" value="Formyl_transf_N"/>
</dbReference>
<dbReference type="PANTHER" id="PTHR11138:SF5">
    <property type="entry name" value="METHIONYL-TRNA FORMYLTRANSFERASE, MITOCHONDRIAL"/>
    <property type="match status" value="1"/>
</dbReference>
<gene>
    <name evidence="2" type="ORF">Q8A64_08080</name>
</gene>
<dbReference type="Pfam" id="PF00551">
    <property type="entry name" value="Formyl_trans_N"/>
    <property type="match status" value="1"/>
</dbReference>
<dbReference type="PANTHER" id="PTHR11138">
    <property type="entry name" value="METHIONYL-TRNA FORMYLTRANSFERASE"/>
    <property type="match status" value="1"/>
</dbReference>
<dbReference type="Proteomes" id="UP001225596">
    <property type="component" value="Unassembled WGS sequence"/>
</dbReference>
<keyword evidence="3" id="KW-1185">Reference proteome</keyword>
<accession>A0ABU1BMZ6</accession>
<protein>
    <submittedName>
        <fullName evidence="2">Formyltransferase family protein</fullName>
    </submittedName>
</protein>
<proteinExistence type="predicted"/>
<organism evidence="2 3">
    <name type="scientific">Keguizhuia sedimenti</name>
    <dbReference type="NCBI Taxonomy" id="3064264"/>
    <lineage>
        <taxon>Bacteria</taxon>
        <taxon>Pseudomonadati</taxon>
        <taxon>Pseudomonadota</taxon>
        <taxon>Betaproteobacteria</taxon>
        <taxon>Burkholderiales</taxon>
        <taxon>Oxalobacteraceae</taxon>
        <taxon>Keguizhuia</taxon>
    </lineage>
</organism>
<feature type="domain" description="Formyl transferase N-terminal" evidence="1">
    <location>
        <begin position="68"/>
        <end position="157"/>
    </location>
</feature>
<comment type="caution">
    <text evidence="2">The sequence shown here is derived from an EMBL/GenBank/DDBJ whole genome shotgun (WGS) entry which is preliminary data.</text>
</comment>
<reference evidence="2 3" key="1">
    <citation type="submission" date="2023-08" db="EMBL/GenBank/DDBJ databases">
        <title>Oxalobacteraceae gen .nov., isolated from river sludge outside the plant.</title>
        <authorList>
            <person name="Zhao S.Y."/>
        </authorList>
    </citation>
    <scope>NUCLEOTIDE SEQUENCE [LARGE SCALE GENOMIC DNA]</scope>
    <source>
        <strain evidence="2 3">R-40</strain>
    </source>
</reference>
<dbReference type="EMBL" id="JAUYVH010000003">
    <property type="protein sequence ID" value="MDQ9170368.1"/>
    <property type="molecule type" value="Genomic_DNA"/>
</dbReference>
<dbReference type="Gene3D" id="3.40.50.12230">
    <property type="match status" value="1"/>
</dbReference>
<evidence type="ECO:0000259" key="1">
    <source>
        <dbReference type="Pfam" id="PF00551"/>
    </source>
</evidence>
<sequence>MNIYICGQKYFGAEVFAALLKDGHNIVGVSAPAEGGQGKIDRLREIAEAHNVPWMKSGVLNETNIPDNVDLIVTAHSWDFIREPLRAKTTYGALGYHPSLLPLHRGKDAVIWTIRMGDKVTGGSVYWLTDEMDAGPIAAQEHVFVLPGDTPELIWQRDLLPLGIKLLRQVCTDVANGKIVKVPQNEAIATTEPSIKKASTPAAAS</sequence>
<dbReference type="InterPro" id="IPR036477">
    <property type="entry name" value="Formyl_transf_N_sf"/>
</dbReference>
<dbReference type="RefSeq" id="WP_338436289.1">
    <property type="nucleotide sequence ID" value="NZ_JAUYVH010000003.1"/>
</dbReference>